<protein>
    <submittedName>
        <fullName evidence="2">Uncharacterized protein</fullName>
    </submittedName>
</protein>
<evidence type="ECO:0000313" key="3">
    <source>
        <dbReference type="Proteomes" id="UP001596183"/>
    </source>
</evidence>
<keyword evidence="1" id="KW-0732">Signal</keyword>
<dbReference type="RefSeq" id="WP_381208230.1">
    <property type="nucleotide sequence ID" value="NZ_JBHSPC010000023.1"/>
</dbReference>
<keyword evidence="3" id="KW-1185">Reference proteome</keyword>
<evidence type="ECO:0000256" key="1">
    <source>
        <dbReference type="SAM" id="SignalP"/>
    </source>
</evidence>
<dbReference type="Proteomes" id="UP001596183">
    <property type="component" value="Unassembled WGS sequence"/>
</dbReference>
<feature type="chain" id="PRO_5046360494" evidence="1">
    <location>
        <begin position="37"/>
        <end position="106"/>
    </location>
</feature>
<accession>A0ABW0XIG3</accession>
<organism evidence="2 3">
    <name type="scientific">Streptomyces incanus</name>
    <dbReference type="NCBI Taxonomy" id="887453"/>
    <lineage>
        <taxon>Bacteria</taxon>
        <taxon>Bacillati</taxon>
        <taxon>Actinomycetota</taxon>
        <taxon>Actinomycetes</taxon>
        <taxon>Kitasatosporales</taxon>
        <taxon>Streptomycetaceae</taxon>
        <taxon>Streptomyces</taxon>
    </lineage>
</organism>
<evidence type="ECO:0000313" key="2">
    <source>
        <dbReference type="EMBL" id="MFC5670273.1"/>
    </source>
</evidence>
<feature type="signal peptide" evidence="1">
    <location>
        <begin position="1"/>
        <end position="36"/>
    </location>
</feature>
<name>A0ABW0XIG3_9ACTN</name>
<comment type="caution">
    <text evidence="2">The sequence shown here is derived from an EMBL/GenBank/DDBJ whole genome shotgun (WGS) entry which is preliminary data.</text>
</comment>
<gene>
    <name evidence="2" type="ORF">ACFP2V_09155</name>
</gene>
<sequence>MRSARFNTLREPARRIGTVTLGATAALGVITAPAQAASWSNSLTNAGPGFDSRHWYDTGGSTNIKFTGRSSNWSDHSSGDYCFAVNYGTSGLNVTVRTLMVTYWSQ</sequence>
<dbReference type="EMBL" id="JBHSPC010000023">
    <property type="protein sequence ID" value="MFC5670273.1"/>
    <property type="molecule type" value="Genomic_DNA"/>
</dbReference>
<reference evidence="3" key="1">
    <citation type="journal article" date="2019" name="Int. J. Syst. Evol. Microbiol.">
        <title>The Global Catalogue of Microorganisms (GCM) 10K type strain sequencing project: providing services to taxonomists for standard genome sequencing and annotation.</title>
        <authorList>
            <consortium name="The Broad Institute Genomics Platform"/>
            <consortium name="The Broad Institute Genome Sequencing Center for Infectious Disease"/>
            <person name="Wu L."/>
            <person name="Ma J."/>
        </authorList>
    </citation>
    <scope>NUCLEOTIDE SEQUENCE [LARGE SCALE GENOMIC DNA]</scope>
    <source>
        <strain evidence="3">JCM 13852</strain>
    </source>
</reference>
<proteinExistence type="predicted"/>